<name>A0AAR2LC55_PYGNA</name>
<dbReference type="AlphaFoldDB" id="A0AAR2LC55"/>
<keyword evidence="3" id="KW-0964">Secreted</keyword>
<keyword evidence="7" id="KW-1015">Disulfide bond</keyword>
<dbReference type="Ensembl" id="ENSPNAT00000076317.1">
    <property type="protein sequence ID" value="ENSPNAP00000074188.1"/>
    <property type="gene ID" value="ENSPNAG00000006189.2"/>
</dbReference>
<keyword evidence="6" id="KW-0732">Signal</keyword>
<organism evidence="9 10">
    <name type="scientific">Pygocentrus nattereri</name>
    <name type="common">Red-bellied piranha</name>
    <dbReference type="NCBI Taxonomy" id="42514"/>
    <lineage>
        <taxon>Eukaryota</taxon>
        <taxon>Metazoa</taxon>
        <taxon>Chordata</taxon>
        <taxon>Craniata</taxon>
        <taxon>Vertebrata</taxon>
        <taxon>Euteleostomi</taxon>
        <taxon>Actinopterygii</taxon>
        <taxon>Neopterygii</taxon>
        <taxon>Teleostei</taxon>
        <taxon>Ostariophysi</taxon>
        <taxon>Characiformes</taxon>
        <taxon>Characoidei</taxon>
        <taxon>Pygocentrus</taxon>
    </lineage>
</organism>
<keyword evidence="10" id="KW-1185">Reference proteome</keyword>
<evidence type="ECO:0000256" key="6">
    <source>
        <dbReference type="ARBA" id="ARBA00022729"/>
    </source>
</evidence>
<dbReference type="InterPro" id="IPR001483">
    <property type="entry name" value="Urotensin_II"/>
</dbReference>
<evidence type="ECO:0000313" key="9">
    <source>
        <dbReference type="Ensembl" id="ENSPNAP00000074188.1"/>
    </source>
</evidence>
<keyword evidence="4" id="KW-0165">Cleavage on pair of basic residues</keyword>
<reference evidence="9 10" key="1">
    <citation type="submission" date="2020-10" db="EMBL/GenBank/DDBJ databases">
        <title>Pygocentrus nattereri (red-bellied piranha) genome, fPygNat1, primary haplotype.</title>
        <authorList>
            <person name="Myers G."/>
            <person name="Meyer A."/>
            <person name="Karagic N."/>
            <person name="Pippel M."/>
            <person name="Winkler S."/>
            <person name="Tracey A."/>
            <person name="Wood J."/>
            <person name="Formenti G."/>
            <person name="Howe K."/>
            <person name="Fedrigo O."/>
            <person name="Jarvis E.D."/>
        </authorList>
    </citation>
    <scope>NUCLEOTIDE SEQUENCE [LARGE SCALE GENOMIC DNA]</scope>
</reference>
<dbReference type="PROSITE" id="PS00984">
    <property type="entry name" value="UROTENSIN_II"/>
    <property type="match status" value="1"/>
</dbReference>
<evidence type="ECO:0000256" key="2">
    <source>
        <dbReference type="ARBA" id="ARBA00006719"/>
    </source>
</evidence>
<comment type="subcellular location">
    <subcellularLocation>
        <location evidence="1 8">Secreted</location>
    </subcellularLocation>
</comment>
<evidence type="ECO:0000256" key="7">
    <source>
        <dbReference type="ARBA" id="ARBA00023157"/>
    </source>
</evidence>
<protein>
    <submittedName>
        <fullName evidence="9">Uncharacterized protein</fullName>
    </submittedName>
</protein>
<dbReference type="PANTHER" id="PTHR14447:SF0">
    <property type="entry name" value="UROTENSIN-2"/>
    <property type="match status" value="1"/>
</dbReference>
<evidence type="ECO:0000256" key="4">
    <source>
        <dbReference type="ARBA" id="ARBA00022685"/>
    </source>
</evidence>
<reference evidence="9" key="3">
    <citation type="submission" date="2025-09" db="UniProtKB">
        <authorList>
            <consortium name="Ensembl"/>
        </authorList>
    </citation>
    <scope>IDENTIFICATION</scope>
</reference>
<sequence>LLSTKRNKVLIALCLDVSDSVEEGGAEELSVSDVSSLLQRAAALGYSPLFSREGLRVTGLLTKEAPKEVLLENPGHVSSLGHLLGIKRPYRKRANGADCFWKYCV</sequence>
<dbReference type="Proteomes" id="UP001501920">
    <property type="component" value="Chromosome 9"/>
</dbReference>
<dbReference type="PANTHER" id="PTHR14447">
    <property type="entry name" value="UROTENSIN 2"/>
    <property type="match status" value="1"/>
</dbReference>
<dbReference type="GO" id="GO:0005576">
    <property type="term" value="C:extracellular region"/>
    <property type="evidence" value="ECO:0007669"/>
    <property type="project" value="UniProtKB-SubCell"/>
</dbReference>
<proteinExistence type="inferred from homology"/>
<evidence type="ECO:0000256" key="3">
    <source>
        <dbReference type="ARBA" id="ARBA00022525"/>
    </source>
</evidence>
<accession>A0AAR2LC55</accession>
<evidence type="ECO:0000313" key="10">
    <source>
        <dbReference type="Proteomes" id="UP001501920"/>
    </source>
</evidence>
<comment type="similarity">
    <text evidence="2 8">Belongs to the urotensin-2 family.</text>
</comment>
<evidence type="ECO:0000256" key="5">
    <source>
        <dbReference type="ARBA" id="ARBA00022702"/>
    </source>
</evidence>
<dbReference type="Pfam" id="PF02083">
    <property type="entry name" value="Urotensin_II"/>
    <property type="match status" value="1"/>
</dbReference>
<evidence type="ECO:0000256" key="8">
    <source>
        <dbReference type="RuleBase" id="RU000636"/>
    </source>
</evidence>
<dbReference type="GO" id="GO:0097746">
    <property type="term" value="P:blood vessel diameter maintenance"/>
    <property type="evidence" value="ECO:0007669"/>
    <property type="project" value="InterPro"/>
</dbReference>
<dbReference type="GO" id="GO:0005179">
    <property type="term" value="F:hormone activity"/>
    <property type="evidence" value="ECO:0007669"/>
    <property type="project" value="UniProtKB-KW"/>
</dbReference>
<keyword evidence="5 8" id="KW-0372">Hormone</keyword>
<reference evidence="9" key="2">
    <citation type="submission" date="2025-08" db="UniProtKB">
        <authorList>
            <consortium name="Ensembl"/>
        </authorList>
    </citation>
    <scope>IDENTIFICATION</scope>
</reference>
<dbReference type="GO" id="GO:0008217">
    <property type="term" value="P:regulation of blood pressure"/>
    <property type="evidence" value="ECO:0007669"/>
    <property type="project" value="InterPro"/>
</dbReference>
<evidence type="ECO:0000256" key="1">
    <source>
        <dbReference type="ARBA" id="ARBA00004613"/>
    </source>
</evidence>